<dbReference type="PROSITE" id="PS51257">
    <property type="entry name" value="PROKAR_LIPOPROTEIN"/>
    <property type="match status" value="1"/>
</dbReference>
<evidence type="ECO:0000313" key="2">
    <source>
        <dbReference type="EMBL" id="ACN93353.1"/>
    </source>
</evidence>
<gene>
    <name evidence="2" type="ORF">BSV1_G03</name>
</gene>
<keyword evidence="2" id="KW-0614">Plasmid</keyword>
<evidence type="ECO:0000313" key="3">
    <source>
        <dbReference type="Proteomes" id="UP000006166"/>
    </source>
</evidence>
<feature type="chain" id="PRO_5032356092" description="Lipoprotein" evidence="1">
    <location>
        <begin position="24"/>
        <end position="325"/>
    </location>
</feature>
<evidence type="ECO:0000256" key="1">
    <source>
        <dbReference type="SAM" id="SignalP"/>
    </source>
</evidence>
<dbReference type="EMBL" id="CP001518">
    <property type="protein sequence ID" value="ACN93353.1"/>
    <property type="molecule type" value="Genomic_DNA"/>
</dbReference>
<evidence type="ECO:0008006" key="4">
    <source>
        <dbReference type="Google" id="ProtNLM"/>
    </source>
</evidence>
<feature type="signal peptide" evidence="1">
    <location>
        <begin position="1"/>
        <end position="23"/>
    </location>
</feature>
<accession>A0A806CJB0</accession>
<organism evidence="2 3">
    <name type="scientific">Borreliella finlandensis</name>
    <dbReference type="NCBI Taxonomy" id="498741"/>
    <lineage>
        <taxon>Bacteria</taxon>
        <taxon>Pseudomonadati</taxon>
        <taxon>Spirochaetota</taxon>
        <taxon>Spirochaetia</taxon>
        <taxon>Spirochaetales</taxon>
        <taxon>Borreliaceae</taxon>
        <taxon>Borreliella</taxon>
    </lineage>
</organism>
<geneLocation type="plasmid" evidence="2 3">
    <name>SV1_lp28-2</name>
</geneLocation>
<keyword evidence="1" id="KW-0732">Signal</keyword>
<sequence length="325" mass="37505">MKIKNTYHKMVFLTLLIFISACSQDSQHKKDKVLSYSEEDDSPHLSSAATVEVDFHSGPLFLNSIKSAHETLFKADLIDSTFFFNYEKIEDIRPQHGMPPKPPSYIYYMKPTQESTFFTIALSTPNFGGRHLGQLEIVIRAYDLAPQGFMVHRVNHHQRNNLNKRYYRFFDSTIKNISGADTSSIRLKNLDGYSDSIKSNTIINDRGKITKFINTVLEALQHEPEEATQLTPYFSEAVSAVVFLGLTPLLDYRMQKGISQLVRTDHSSENLVISNYMGMVREWGRIGYWVYVAERYPTRDIRKRGEPHITPEAPMVYMHLIKYET</sequence>
<keyword evidence="3" id="KW-1185">Reference proteome</keyword>
<proteinExistence type="predicted"/>
<dbReference type="AlphaFoldDB" id="A0A806CJB0"/>
<protein>
    <recommendedName>
        <fullName evidence="4">Lipoprotein</fullName>
    </recommendedName>
</protein>
<reference evidence="2 3" key="1">
    <citation type="journal article" date="2011" name="J. Bacteriol.">
        <title>Whole genome sequence of an unusual Borrelia burgdorferi sensu lato isolate.</title>
        <authorList>
            <person name="Casjens S.R."/>
            <person name="Fraser-Liggett C.M."/>
            <person name="Mongodin E.F."/>
            <person name="Qiu W.G."/>
            <person name="Dunn J.J."/>
            <person name="Luft B.J."/>
            <person name="Schutzer S.E."/>
        </authorList>
    </citation>
    <scope>NUCLEOTIDE SEQUENCE [LARGE SCALE GENOMIC DNA]</scope>
    <source>
        <strain evidence="2 3">SV1</strain>
    </source>
</reference>
<dbReference type="Proteomes" id="UP000006166">
    <property type="component" value="Plasmid SV1_lp28-2"/>
</dbReference>
<name>A0A806CJB0_9SPIR</name>
<dbReference type="RefSeq" id="WP_012615141.1">
    <property type="nucleotide sequence ID" value="NC_012239.1"/>
</dbReference>